<evidence type="ECO:0000259" key="2">
    <source>
        <dbReference type="Pfam" id="PF20736"/>
    </source>
</evidence>
<accession>A0A917TF63</accession>
<feature type="compositionally biased region" description="Basic residues" evidence="1">
    <location>
        <begin position="159"/>
        <end position="169"/>
    </location>
</feature>
<dbReference type="RefSeq" id="WP_308429375.1">
    <property type="nucleotide sequence ID" value="NZ_BMPI01000009.1"/>
</dbReference>
<dbReference type="AlphaFoldDB" id="A0A917TF63"/>
<reference evidence="3" key="2">
    <citation type="submission" date="2020-09" db="EMBL/GenBank/DDBJ databases">
        <authorList>
            <person name="Sun Q."/>
            <person name="Ohkuma M."/>
        </authorList>
    </citation>
    <scope>NUCLEOTIDE SEQUENCE</scope>
    <source>
        <strain evidence="3">JCM 19831</strain>
    </source>
</reference>
<comment type="caution">
    <text evidence="3">The sequence shown here is derived from an EMBL/GenBank/DDBJ whole genome shotgun (WGS) entry which is preliminary data.</text>
</comment>
<protein>
    <recommendedName>
        <fullName evidence="2">Non-reducing end beta-L-arabinofuranosidase-like GH127 middle domain-containing protein</fullName>
    </recommendedName>
</protein>
<evidence type="ECO:0000313" key="4">
    <source>
        <dbReference type="Proteomes" id="UP000642070"/>
    </source>
</evidence>
<dbReference type="PANTHER" id="PTHR31151">
    <property type="entry name" value="PROLINE-TRNA LIGASE (DUF1680)"/>
    <property type="match status" value="1"/>
</dbReference>
<gene>
    <name evidence="3" type="ORF">GCM10007977_023080</name>
</gene>
<evidence type="ECO:0000256" key="1">
    <source>
        <dbReference type="SAM" id="MobiDB-lite"/>
    </source>
</evidence>
<name>A0A917TF63_9ACTN</name>
<dbReference type="Pfam" id="PF20736">
    <property type="entry name" value="Glyco_hydro127M"/>
    <property type="match status" value="1"/>
</dbReference>
<sequence length="169" mass="17647">MIVATVTINGTTQTATPGTYASITRAWASGDTVTVKLPMRVVMRAANDNPNISAVTYGPVVLSGNYGDAALTAPPQLTVASISRTSTTALRFSATANGAAVELGPFYDAHGHNYAVYWTAPGEGAVLSTPTFRLVNQASASLLTGRRPGRPCPAGSGRRERRRGRTGPR</sequence>
<dbReference type="Proteomes" id="UP000642070">
    <property type="component" value="Unassembled WGS sequence"/>
</dbReference>
<feature type="region of interest" description="Disordered" evidence="1">
    <location>
        <begin position="143"/>
        <end position="169"/>
    </location>
</feature>
<dbReference type="PANTHER" id="PTHR31151:SF0">
    <property type="entry name" value="PROLINE-TRNA LIGASE (DUF1680)"/>
    <property type="match status" value="1"/>
</dbReference>
<proteinExistence type="predicted"/>
<organism evidence="3 4">
    <name type="scientific">Dactylosporangium sucinum</name>
    <dbReference type="NCBI Taxonomy" id="1424081"/>
    <lineage>
        <taxon>Bacteria</taxon>
        <taxon>Bacillati</taxon>
        <taxon>Actinomycetota</taxon>
        <taxon>Actinomycetes</taxon>
        <taxon>Micromonosporales</taxon>
        <taxon>Micromonosporaceae</taxon>
        <taxon>Dactylosporangium</taxon>
    </lineage>
</organism>
<dbReference type="InterPro" id="IPR049046">
    <property type="entry name" value="Beta-AFase-like_GH127_middle"/>
</dbReference>
<reference evidence="3" key="1">
    <citation type="journal article" date="2014" name="Int. J. Syst. Evol. Microbiol.">
        <title>Complete genome sequence of Corynebacterium casei LMG S-19264T (=DSM 44701T), isolated from a smear-ripened cheese.</title>
        <authorList>
            <consortium name="US DOE Joint Genome Institute (JGI-PGF)"/>
            <person name="Walter F."/>
            <person name="Albersmeier A."/>
            <person name="Kalinowski J."/>
            <person name="Ruckert C."/>
        </authorList>
    </citation>
    <scope>NUCLEOTIDE SEQUENCE</scope>
    <source>
        <strain evidence="3">JCM 19831</strain>
    </source>
</reference>
<evidence type="ECO:0000313" key="3">
    <source>
        <dbReference type="EMBL" id="GGM21376.1"/>
    </source>
</evidence>
<feature type="domain" description="Non-reducing end beta-L-arabinofuranosidase-like GH127 middle" evidence="2">
    <location>
        <begin position="4"/>
        <end position="39"/>
    </location>
</feature>
<keyword evidence="4" id="KW-1185">Reference proteome</keyword>
<dbReference type="EMBL" id="BMPI01000009">
    <property type="protein sequence ID" value="GGM21376.1"/>
    <property type="molecule type" value="Genomic_DNA"/>
</dbReference>